<dbReference type="KEGG" id="fox:FOXG_15242"/>
<evidence type="ECO:0000256" key="1">
    <source>
        <dbReference type="ARBA" id="ARBA00008072"/>
    </source>
</evidence>
<dbReference type="Pfam" id="PF08240">
    <property type="entry name" value="ADH_N"/>
    <property type="match status" value="1"/>
</dbReference>
<evidence type="ECO:0000256" key="3">
    <source>
        <dbReference type="SAM" id="SignalP"/>
    </source>
</evidence>
<dbReference type="SMART" id="SM00829">
    <property type="entry name" value="PKS_ER"/>
    <property type="match status" value="1"/>
</dbReference>
<reference evidence="5" key="1">
    <citation type="submission" date="2007-04" db="EMBL/GenBank/DDBJ databases">
        <authorList>
            <consortium name="The Broad Institute Genome Sequencing Platform"/>
            <person name="Birren B."/>
            <person name="Lander E."/>
            <person name="Galagan J."/>
            <person name="Nusbaum C."/>
            <person name="Devon K."/>
            <person name="Ma L.-J."/>
            <person name="Jaffe D."/>
            <person name="Butler J."/>
            <person name="Alvarez P."/>
            <person name="Gnerre S."/>
            <person name="Grabherr M."/>
            <person name="Kleber M."/>
            <person name="Mauceli E."/>
            <person name="Brockman W."/>
            <person name="MacCallum I.A."/>
            <person name="Young S."/>
            <person name="LaButti K."/>
            <person name="DeCaprio D."/>
            <person name="Crawford M."/>
            <person name="Koehrsen M."/>
            <person name="Engels R."/>
            <person name="Montgomery P."/>
            <person name="Pearson M."/>
            <person name="Howarth C."/>
            <person name="Larson L."/>
            <person name="White J."/>
            <person name="O'Leary S."/>
            <person name="Kodira C."/>
            <person name="Zeng Q."/>
            <person name="Yandava C."/>
            <person name="Alvarado L."/>
            <person name="Kistler C."/>
            <person name="Shim W.-B."/>
            <person name="Kang S."/>
            <person name="Woloshuk C."/>
        </authorList>
    </citation>
    <scope>NUCLEOTIDE SEQUENCE</scope>
    <source>
        <strain evidence="5">4287</strain>
    </source>
</reference>
<sequence>MLFLYKFTLFLCFYPHLHSTNLNTQRTMSQKALLLEQVGKPLALGHRAIPEPGENQLLLKVLVAGLNPHDQRTRDDGLFATSFPYVIASDLVGEVVTVGTGEHSVKFTLGEHVFGHTFAEGGFSNDFNAAQQYALVDARFVGRVAGSGLTDDEASTIPVIVLAAFVALFAPSGHGLPPPFSPEAKSFDYSSVSLLIIGGGSNTGRAVVELANLAGIGQIIAIAGKQNEANLKAIGATHVIDRRAPDVLKQIRAIAGDELIYAVDTVNAGLDQELGVAALSNRKKGTLITLRRPDGDLDAARLGSKAAGYERRLVFGVSPIHPELTMKFWEEAPRWYKEGKLGPSSFEVIQGLDADAVNKALDKYRDGAGVKMNIHPWE</sequence>
<dbReference type="InterPro" id="IPR013154">
    <property type="entry name" value="ADH-like_N"/>
</dbReference>
<feature type="domain" description="Enoyl reductase (ER)" evidence="4">
    <location>
        <begin position="39"/>
        <end position="361"/>
    </location>
</feature>
<dbReference type="Proteomes" id="UP000009097">
    <property type="component" value="Unassembled WGS sequence"/>
</dbReference>
<gene>
    <name evidence="5" type="ORF">FOXG_15242</name>
</gene>
<dbReference type="PANTHER" id="PTHR45348:SF2">
    <property type="entry name" value="ZINC-TYPE ALCOHOL DEHYDROGENASE-LIKE PROTEIN C2E1P3.01"/>
    <property type="match status" value="1"/>
</dbReference>
<evidence type="ECO:0000313" key="5">
    <source>
        <dbReference type="EMBL" id="KNB17115.1"/>
    </source>
</evidence>
<reference evidence="5" key="2">
    <citation type="journal article" date="2010" name="Nature">
        <title>Comparative genomics reveals mobile pathogenicity chromosomes in Fusarium.</title>
        <authorList>
            <person name="Ma L.J."/>
            <person name="van der Does H.C."/>
            <person name="Borkovich K.A."/>
            <person name="Coleman J.J."/>
            <person name="Daboussi M.J."/>
            <person name="Di Pietro A."/>
            <person name="Dufresne M."/>
            <person name="Freitag M."/>
            <person name="Grabherr M."/>
            <person name="Henrissat B."/>
            <person name="Houterman P.M."/>
            <person name="Kang S."/>
            <person name="Shim W.B."/>
            <person name="Woloshuk C."/>
            <person name="Xie X."/>
            <person name="Xu J.R."/>
            <person name="Antoniw J."/>
            <person name="Baker S.E."/>
            <person name="Bluhm B.H."/>
            <person name="Breakspear A."/>
            <person name="Brown D.W."/>
            <person name="Butchko R.A."/>
            <person name="Chapman S."/>
            <person name="Coulson R."/>
            <person name="Coutinho P.M."/>
            <person name="Danchin E.G."/>
            <person name="Diener A."/>
            <person name="Gale L.R."/>
            <person name="Gardiner D.M."/>
            <person name="Goff S."/>
            <person name="Hammond-Kosack K.E."/>
            <person name="Hilburn K."/>
            <person name="Hua-Van A."/>
            <person name="Jonkers W."/>
            <person name="Kazan K."/>
            <person name="Kodira C.D."/>
            <person name="Koehrsen M."/>
            <person name="Kumar L."/>
            <person name="Lee Y.H."/>
            <person name="Li L."/>
            <person name="Manners J.M."/>
            <person name="Miranda-Saavedra D."/>
            <person name="Mukherjee M."/>
            <person name="Park G."/>
            <person name="Park J."/>
            <person name="Park S.Y."/>
            <person name="Proctor R.H."/>
            <person name="Regev A."/>
            <person name="Ruiz-Roldan M.C."/>
            <person name="Sain D."/>
            <person name="Sakthikumar S."/>
            <person name="Sykes S."/>
            <person name="Schwartz D.C."/>
            <person name="Turgeon B.G."/>
            <person name="Wapinski I."/>
            <person name="Yoder O."/>
            <person name="Young S."/>
            <person name="Zeng Q."/>
            <person name="Zhou S."/>
            <person name="Galagan J."/>
            <person name="Cuomo C.A."/>
            <person name="Kistler H.C."/>
            <person name="Rep M."/>
        </authorList>
    </citation>
    <scope>NUCLEOTIDE SEQUENCE [LARGE SCALE GENOMIC DNA]</scope>
    <source>
        <strain evidence="5">4287</strain>
    </source>
</reference>
<dbReference type="Gene3D" id="3.40.50.720">
    <property type="entry name" value="NAD(P)-binding Rossmann-like Domain"/>
    <property type="match status" value="1"/>
</dbReference>
<name>A0A0J9W2L1_FUSO4</name>
<dbReference type="InterPro" id="IPR047122">
    <property type="entry name" value="Trans-enoyl_RdTase-like"/>
</dbReference>
<dbReference type="SUPFAM" id="SSF50129">
    <property type="entry name" value="GroES-like"/>
    <property type="match status" value="1"/>
</dbReference>
<dbReference type="OrthoDB" id="9992527at2759"/>
<keyword evidence="2" id="KW-0560">Oxidoreductase</keyword>
<dbReference type="AlphaFoldDB" id="A0A0J9W2L1"/>
<evidence type="ECO:0000256" key="2">
    <source>
        <dbReference type="ARBA" id="ARBA00023002"/>
    </source>
</evidence>
<dbReference type="InterPro" id="IPR011032">
    <property type="entry name" value="GroES-like_sf"/>
</dbReference>
<dbReference type="Gene3D" id="3.90.180.10">
    <property type="entry name" value="Medium-chain alcohol dehydrogenases, catalytic domain"/>
    <property type="match status" value="1"/>
</dbReference>
<dbReference type="InterPro" id="IPR013149">
    <property type="entry name" value="ADH-like_C"/>
</dbReference>
<dbReference type="GeneID" id="28956318"/>
<comment type="similarity">
    <text evidence="1">Belongs to the zinc-containing alcohol dehydrogenase family.</text>
</comment>
<dbReference type="GO" id="GO:0016651">
    <property type="term" value="F:oxidoreductase activity, acting on NAD(P)H"/>
    <property type="evidence" value="ECO:0007669"/>
    <property type="project" value="InterPro"/>
</dbReference>
<feature type="signal peptide" evidence="3">
    <location>
        <begin position="1"/>
        <end position="19"/>
    </location>
</feature>
<accession>A0A0J9W2L1</accession>
<organism evidence="5 6">
    <name type="scientific">Fusarium oxysporum f. sp. lycopersici (strain 4287 / CBS 123668 / FGSC 9935 / NRRL 34936)</name>
    <name type="common">Fusarium vascular wilt of tomato</name>
    <dbReference type="NCBI Taxonomy" id="426428"/>
    <lineage>
        <taxon>Eukaryota</taxon>
        <taxon>Fungi</taxon>
        <taxon>Dikarya</taxon>
        <taxon>Ascomycota</taxon>
        <taxon>Pezizomycotina</taxon>
        <taxon>Sordariomycetes</taxon>
        <taxon>Hypocreomycetidae</taxon>
        <taxon>Hypocreales</taxon>
        <taxon>Nectriaceae</taxon>
        <taxon>Fusarium</taxon>
        <taxon>Fusarium oxysporum species complex</taxon>
    </lineage>
</organism>
<dbReference type="VEuPathDB" id="FungiDB:FOXG_15242"/>
<dbReference type="SUPFAM" id="SSF51735">
    <property type="entry name" value="NAD(P)-binding Rossmann-fold domains"/>
    <property type="match status" value="1"/>
</dbReference>
<protein>
    <recommendedName>
        <fullName evidence="4">Enoyl reductase (ER) domain-containing protein</fullName>
    </recommendedName>
</protein>
<evidence type="ECO:0000313" key="6">
    <source>
        <dbReference type="Proteomes" id="UP000009097"/>
    </source>
</evidence>
<keyword evidence="3" id="KW-0732">Signal</keyword>
<dbReference type="CDD" id="cd08249">
    <property type="entry name" value="enoyl_reductase_like"/>
    <property type="match status" value="1"/>
</dbReference>
<dbReference type="PANTHER" id="PTHR45348">
    <property type="entry name" value="HYPOTHETICAL OXIDOREDUCTASE (EUROFUNG)"/>
    <property type="match status" value="1"/>
</dbReference>
<proteinExistence type="inferred from homology"/>
<dbReference type="EMBL" id="DS231721">
    <property type="protein sequence ID" value="KNB17115.1"/>
    <property type="molecule type" value="Genomic_DNA"/>
</dbReference>
<evidence type="ECO:0000259" key="4">
    <source>
        <dbReference type="SMART" id="SM00829"/>
    </source>
</evidence>
<feature type="chain" id="PRO_5005324916" description="Enoyl reductase (ER) domain-containing protein" evidence="3">
    <location>
        <begin position="20"/>
        <end position="378"/>
    </location>
</feature>
<dbReference type="InterPro" id="IPR020843">
    <property type="entry name" value="ER"/>
</dbReference>
<dbReference type="RefSeq" id="XP_018255160.1">
    <property type="nucleotide sequence ID" value="XM_018395327.1"/>
</dbReference>
<dbReference type="InterPro" id="IPR036291">
    <property type="entry name" value="NAD(P)-bd_dom_sf"/>
</dbReference>
<dbReference type="Pfam" id="PF00107">
    <property type="entry name" value="ADH_zinc_N"/>
    <property type="match status" value="1"/>
</dbReference>